<evidence type="ECO:0000313" key="8">
    <source>
        <dbReference type="Proteomes" id="UP001165090"/>
    </source>
</evidence>
<feature type="region of interest" description="Disordered" evidence="5">
    <location>
        <begin position="187"/>
        <end position="221"/>
    </location>
</feature>
<proteinExistence type="inferred from homology"/>
<sequence>MLNAKPLLPVSVRHAQKRSRRKGSCMRLVIMVAILSCVGYAVFATRYIGSSKNRREVQDNLIKAKVQRTSSVSGNAAQHDGRSLKSDVYSPHISVREHTSIHRTDAAVLKHKELSGDAFGDEGSYDSVVARDNGRLSEPRLSDTHRQEQGQIRSPSIQHVTHESVHEDLQIHASHVAPVDHHIGQQTHQYEHQQAYQSPQQQTQHQYQPQYHGSGSPVLAGPVEADRDAELRRQAALVSPSLAVGSRIEVDSHSSDTATRALIEPGASPHPVQGPREPTSERPTQLAAPITVTHLEPDSHQTHQVPVHEPVISSAPHETDSSSHTVEHKAPEDGIRTPDVTVSSPVVAGPVTTSTVPLPAPEPVTAPVREPHVDSAPQRNPLAKGLYALDAVDIDGKVRSLSEFAGKVTIVVNVASACGYTNENYKGLMKVYEKYKPHGLEILGFPCNQFGNQESGTEADIKSFCSAHFHVNFPMFSKVDVNGPTTHPVYQFLKRELPEWEGGGGGKGPGSDLVWNFQKIFVDHEGRPVKRLYQAWDQNAVEAETYRLLREARQAGVVTQS</sequence>
<evidence type="ECO:0000256" key="3">
    <source>
        <dbReference type="ARBA" id="ARBA00023002"/>
    </source>
</evidence>
<dbReference type="Gene3D" id="3.40.30.10">
    <property type="entry name" value="Glutaredoxin"/>
    <property type="match status" value="1"/>
</dbReference>
<dbReference type="Pfam" id="PF00255">
    <property type="entry name" value="GSHPx"/>
    <property type="match status" value="1"/>
</dbReference>
<dbReference type="EMBL" id="BSDZ01000017">
    <property type="protein sequence ID" value="GLI64064.1"/>
    <property type="molecule type" value="Genomic_DNA"/>
</dbReference>
<protein>
    <recommendedName>
        <fullName evidence="4">Glutathione peroxidase</fullName>
    </recommendedName>
</protein>
<dbReference type="CDD" id="cd00340">
    <property type="entry name" value="GSH_Peroxidase"/>
    <property type="match status" value="1"/>
</dbReference>
<evidence type="ECO:0000256" key="1">
    <source>
        <dbReference type="ARBA" id="ARBA00006926"/>
    </source>
</evidence>
<accession>A0ABQ5S2T4</accession>
<keyword evidence="8" id="KW-1185">Reference proteome</keyword>
<evidence type="ECO:0000256" key="5">
    <source>
        <dbReference type="SAM" id="MobiDB-lite"/>
    </source>
</evidence>
<dbReference type="PANTHER" id="PTHR11592">
    <property type="entry name" value="GLUTATHIONE PEROXIDASE"/>
    <property type="match status" value="1"/>
</dbReference>
<keyword evidence="2 4" id="KW-0575">Peroxidase</keyword>
<evidence type="ECO:0000313" key="7">
    <source>
        <dbReference type="EMBL" id="GLI64064.1"/>
    </source>
</evidence>
<dbReference type="PROSITE" id="PS51355">
    <property type="entry name" value="GLUTATHIONE_PEROXID_3"/>
    <property type="match status" value="1"/>
</dbReference>
<comment type="caution">
    <text evidence="7">The sequence shown here is derived from an EMBL/GenBank/DDBJ whole genome shotgun (WGS) entry which is preliminary data.</text>
</comment>
<dbReference type="PRINTS" id="PR01011">
    <property type="entry name" value="GLUTPROXDASE"/>
</dbReference>
<dbReference type="InterPro" id="IPR029760">
    <property type="entry name" value="GPX_CS"/>
</dbReference>
<feature type="region of interest" description="Disordered" evidence="5">
    <location>
        <begin position="136"/>
        <end position="157"/>
    </location>
</feature>
<dbReference type="SUPFAM" id="SSF52833">
    <property type="entry name" value="Thioredoxin-like"/>
    <property type="match status" value="1"/>
</dbReference>
<comment type="similarity">
    <text evidence="1 4">Belongs to the glutathione peroxidase family.</text>
</comment>
<feature type="compositionally biased region" description="Basic and acidic residues" evidence="5">
    <location>
        <begin position="317"/>
        <end position="336"/>
    </location>
</feature>
<keyword evidence="3 4" id="KW-0560">Oxidoreductase</keyword>
<keyword evidence="6" id="KW-1133">Transmembrane helix</keyword>
<keyword evidence="6" id="KW-0472">Membrane</keyword>
<organism evidence="7 8">
    <name type="scientific">Volvox africanus</name>
    <dbReference type="NCBI Taxonomy" id="51714"/>
    <lineage>
        <taxon>Eukaryota</taxon>
        <taxon>Viridiplantae</taxon>
        <taxon>Chlorophyta</taxon>
        <taxon>core chlorophytes</taxon>
        <taxon>Chlorophyceae</taxon>
        <taxon>CS clade</taxon>
        <taxon>Chlamydomonadales</taxon>
        <taxon>Volvocaceae</taxon>
        <taxon>Volvox</taxon>
    </lineage>
</organism>
<keyword evidence="6" id="KW-0812">Transmembrane</keyword>
<feature type="region of interest" description="Disordered" evidence="5">
    <location>
        <begin position="313"/>
        <end position="342"/>
    </location>
</feature>
<dbReference type="InterPro" id="IPR000889">
    <property type="entry name" value="Glutathione_peroxidase"/>
</dbReference>
<feature type="transmembrane region" description="Helical" evidence="6">
    <location>
        <begin position="28"/>
        <end position="48"/>
    </location>
</feature>
<dbReference type="PROSITE" id="PS00763">
    <property type="entry name" value="GLUTATHIONE_PEROXID_2"/>
    <property type="match status" value="1"/>
</dbReference>
<dbReference type="PANTHER" id="PTHR11592:SF132">
    <property type="entry name" value="GLUTATHIONE PEROXIDASE 7, CHLOROPLASTIC-RELATED"/>
    <property type="match status" value="1"/>
</dbReference>
<feature type="region of interest" description="Disordered" evidence="5">
    <location>
        <begin position="262"/>
        <end position="284"/>
    </location>
</feature>
<dbReference type="InterPro" id="IPR036249">
    <property type="entry name" value="Thioredoxin-like_sf"/>
</dbReference>
<reference evidence="7 8" key="1">
    <citation type="journal article" date="2023" name="IScience">
        <title>Expanded male sex-determining region conserved during the evolution of homothallism in the green alga Volvox.</title>
        <authorList>
            <person name="Yamamoto K."/>
            <person name="Matsuzaki R."/>
            <person name="Mahakham W."/>
            <person name="Heman W."/>
            <person name="Sekimoto H."/>
            <person name="Kawachi M."/>
            <person name="Minakuchi Y."/>
            <person name="Toyoda A."/>
            <person name="Nozaki H."/>
        </authorList>
    </citation>
    <scope>NUCLEOTIDE SEQUENCE [LARGE SCALE GENOMIC DNA]</scope>
    <source>
        <strain evidence="7 8">NIES-4468</strain>
    </source>
</reference>
<name>A0ABQ5S2T4_9CHLO</name>
<gene>
    <name evidence="7" type="ORF">VaNZ11_007228</name>
</gene>
<evidence type="ECO:0000256" key="4">
    <source>
        <dbReference type="RuleBase" id="RU000499"/>
    </source>
</evidence>
<feature type="compositionally biased region" description="Basic and acidic residues" evidence="5">
    <location>
        <begin position="136"/>
        <end position="148"/>
    </location>
</feature>
<evidence type="ECO:0000256" key="6">
    <source>
        <dbReference type="SAM" id="Phobius"/>
    </source>
</evidence>
<dbReference type="Proteomes" id="UP001165090">
    <property type="component" value="Unassembled WGS sequence"/>
</dbReference>
<feature type="compositionally biased region" description="Low complexity" evidence="5">
    <location>
        <begin position="192"/>
        <end position="212"/>
    </location>
</feature>
<evidence type="ECO:0000256" key="2">
    <source>
        <dbReference type="ARBA" id="ARBA00022559"/>
    </source>
</evidence>